<dbReference type="EMBL" id="FOSB01000008">
    <property type="protein sequence ID" value="SFK17733.1"/>
    <property type="molecule type" value="Genomic_DNA"/>
</dbReference>
<feature type="transmembrane region" description="Helical" evidence="2">
    <location>
        <begin position="393"/>
        <end position="421"/>
    </location>
</feature>
<feature type="compositionally biased region" description="Acidic residues" evidence="1">
    <location>
        <begin position="299"/>
        <end position="311"/>
    </location>
</feature>
<accession>A0A1I3XDV1</accession>
<feature type="transmembrane region" description="Helical" evidence="2">
    <location>
        <begin position="460"/>
        <end position="477"/>
    </location>
</feature>
<dbReference type="InterPro" id="IPR049504">
    <property type="entry name" value="O-antigen_lig"/>
</dbReference>
<feature type="transmembrane region" description="Helical" evidence="2">
    <location>
        <begin position="12"/>
        <end position="32"/>
    </location>
</feature>
<proteinExistence type="predicted"/>
<keyword evidence="2" id="KW-1133">Transmembrane helix</keyword>
<dbReference type="OrthoDB" id="2281244at2"/>
<feature type="transmembrane region" description="Helical" evidence="2">
    <location>
        <begin position="70"/>
        <end position="90"/>
    </location>
</feature>
<organism evidence="3 4">
    <name type="scientific">Halobacillus dabanensis</name>
    <dbReference type="NCBI Taxonomy" id="240302"/>
    <lineage>
        <taxon>Bacteria</taxon>
        <taxon>Bacillati</taxon>
        <taxon>Bacillota</taxon>
        <taxon>Bacilli</taxon>
        <taxon>Bacillales</taxon>
        <taxon>Bacillaceae</taxon>
        <taxon>Halobacillus</taxon>
    </lineage>
</organism>
<name>A0A1I3XDV1_HALDA</name>
<feature type="transmembrane region" description="Helical" evidence="2">
    <location>
        <begin position="174"/>
        <end position="191"/>
    </location>
</feature>
<dbReference type="Pfam" id="PF13425">
    <property type="entry name" value="O-antigen_lig"/>
    <property type="match status" value="1"/>
</dbReference>
<protein>
    <submittedName>
        <fullName evidence="3">O-antigen ligase like membrane protein</fullName>
    </submittedName>
</protein>
<gene>
    <name evidence="3" type="ORF">SAMN04487936_108141</name>
</gene>
<dbReference type="AlphaFoldDB" id="A0A1I3XDV1"/>
<feature type="transmembrane region" description="Helical" evidence="2">
    <location>
        <begin position="257"/>
        <end position="277"/>
    </location>
</feature>
<sequence length="483" mass="54002">MTGKLNREHFEKLLLIFIVFQPVLDILTYFSIQSFDFSLTIGIVIRVLFMIGAVWFILFGNNSDWKKYVITYLVALAAVLSIGLIYNFFTKPVFNPFLELQFIAKTVYFPIMLSAYLLLFTTIDKVSFVRMRILKAISVAMIIIAVSFFIAILTGTSSETYEWNKFGFKGWFNSGNEIGSIIAIAFPLVYIYTLNKVDHIKKIYYFIPLAMIALVSILLGTKVGFFAVLGASIIVFASYLIYWVISKVKKKQGEKNLHLKLITSLIFLIIFLAATPFSPTFSNVSGDVGQINEQRETTQDSDGDGMEEGTGDNESGLQDDGTKGGDDAAAALGEQALIESPILKIILSSRNIYYAHIYDMYVEADVIQKTFGMGYAGNYEDIRKLIEMDFFDLFFSFGIAGIILILIPFLFVVALFLKLLFQIPGEILHPQNILILLSIGFGTGIAFLAGHVLYAPAVSIYLAISLVLLITNMLKLNNNIKDS</sequence>
<feature type="transmembrane region" description="Helical" evidence="2">
    <location>
        <begin position="203"/>
        <end position="219"/>
    </location>
</feature>
<evidence type="ECO:0000256" key="2">
    <source>
        <dbReference type="SAM" id="Phobius"/>
    </source>
</evidence>
<feature type="transmembrane region" description="Helical" evidence="2">
    <location>
        <begin position="133"/>
        <end position="154"/>
    </location>
</feature>
<feature type="region of interest" description="Disordered" evidence="1">
    <location>
        <begin position="294"/>
        <end position="325"/>
    </location>
</feature>
<keyword evidence="3" id="KW-0436">Ligase</keyword>
<keyword evidence="4" id="KW-1185">Reference proteome</keyword>
<feature type="transmembrane region" description="Helical" evidence="2">
    <location>
        <begin position="102"/>
        <end position="121"/>
    </location>
</feature>
<dbReference type="STRING" id="240302.BN982_01198"/>
<feature type="transmembrane region" description="Helical" evidence="2">
    <location>
        <begin position="38"/>
        <end position="58"/>
    </location>
</feature>
<keyword evidence="2" id="KW-0472">Membrane</keyword>
<evidence type="ECO:0000256" key="1">
    <source>
        <dbReference type="SAM" id="MobiDB-lite"/>
    </source>
</evidence>
<evidence type="ECO:0000313" key="4">
    <source>
        <dbReference type="Proteomes" id="UP000183557"/>
    </source>
</evidence>
<keyword evidence="2" id="KW-0812">Transmembrane</keyword>
<feature type="transmembrane region" description="Helical" evidence="2">
    <location>
        <begin position="225"/>
        <end position="245"/>
    </location>
</feature>
<reference evidence="4" key="1">
    <citation type="submission" date="2016-10" db="EMBL/GenBank/DDBJ databases">
        <authorList>
            <person name="Varghese N."/>
            <person name="Submissions S."/>
        </authorList>
    </citation>
    <scope>NUCLEOTIDE SEQUENCE [LARGE SCALE GENOMIC DNA]</scope>
    <source>
        <strain evidence="4">CGMCC 1.3704</strain>
    </source>
</reference>
<evidence type="ECO:0000313" key="3">
    <source>
        <dbReference type="EMBL" id="SFK17733.1"/>
    </source>
</evidence>
<dbReference type="GO" id="GO:0016874">
    <property type="term" value="F:ligase activity"/>
    <property type="evidence" value="ECO:0007669"/>
    <property type="project" value="UniProtKB-KW"/>
</dbReference>
<dbReference type="RefSeq" id="WP_075037283.1">
    <property type="nucleotide sequence ID" value="NZ_FOSB01000008.1"/>
</dbReference>
<feature type="transmembrane region" description="Helical" evidence="2">
    <location>
        <begin position="433"/>
        <end position="454"/>
    </location>
</feature>
<dbReference type="Proteomes" id="UP000183557">
    <property type="component" value="Unassembled WGS sequence"/>
</dbReference>